<keyword evidence="16" id="KW-1185">Reference proteome</keyword>
<dbReference type="GO" id="GO:0005886">
    <property type="term" value="C:plasma membrane"/>
    <property type="evidence" value="ECO:0007669"/>
    <property type="project" value="UniProtKB-SubCell"/>
</dbReference>
<comment type="subcellular location">
    <subcellularLocation>
        <location evidence="1">Cell inner membrane</location>
        <topology evidence="1">Multi-pass membrane protein</topology>
    </subcellularLocation>
</comment>
<keyword evidence="9 12" id="KW-1133">Transmembrane helix</keyword>
<feature type="transmembrane region" description="Helical" evidence="12">
    <location>
        <begin position="31"/>
        <end position="50"/>
    </location>
</feature>
<evidence type="ECO:0000259" key="13">
    <source>
        <dbReference type="Pfam" id="PF00535"/>
    </source>
</evidence>
<sequence length="754" mass="87444">MDIEMLYCLAGSSILLLLLYFLASKYLWSKYILLFAFLILNGIYLVWRTIYTLPTVGIVSFIFGLLLLAAEWAGYSQSITFTILSWKPFKRKIIPLYSFRELPTVDVFIATYNEPADLLKRTITACLLMRYPKEKLRVYVCDDGKREEIKKMTESLGAYYIKREDNKHAKAGNLNHAMSVTNGDIIVTMDADMVPKINFLERTLGYFKDDQVTFVQAPQVFYNADPFQYNLFYEERLTNEQDFFMRRLEEGKDRFNSTMYVGSNALFRRTALDKIGGFATGVITEDMATGMLLQTKSQKSVFVNETLAVGLSAETFPDLIKQRDRWCRGNIQVARKWNPLNIKGLSLMQRLLYLDGIHYWFFGVYKMIYLLAPLLFLLFSIYSIQTNFSTLIIFWFPAFLSSLLAFRRMADSKRSVLWSHVYEVTLAPYMAFSVLSEIFLKEKGKFNVTKKGIQNNERSFLWEISLPYIILLVMSVISLLLVCLHVFTPMKIYPNIDMLIINVFWVIYNALAIAIALLITVERPRFRGAERFMVNLAATLSNKQNRGLQIPCTITDMSEHGARIEIKQKDFDTFQFISNNNYLYLSTNTLLGLKLQKHWVTKIKDSYYIGISFLDVNNDQYRSLISALFVESIDIYSNKVYENASVLGAIIGFFHKTKKNPKKLNRKSIRQKTNIPVNIQLIDQSIEGKLVDLSNSGCQLKTRKRIKQQTFSFVMKEKTENDAFVQVQWMRKKGLYYYYGLSFKSDNQSMQEGA</sequence>
<evidence type="ECO:0000256" key="1">
    <source>
        <dbReference type="ARBA" id="ARBA00004429"/>
    </source>
</evidence>
<dbReference type="AlphaFoldDB" id="A0A2N0Z0M0"/>
<feature type="transmembrane region" description="Helical" evidence="12">
    <location>
        <begin position="499"/>
        <end position="521"/>
    </location>
</feature>
<keyword evidence="8" id="KW-0135">Cellulose biosynthesis</keyword>
<protein>
    <recommendedName>
        <fullName evidence="2">cellulose synthase (UDP-forming)</fullName>
        <ecNumber evidence="2">2.4.1.12</ecNumber>
    </recommendedName>
</protein>
<dbReference type="Gene3D" id="3.90.550.10">
    <property type="entry name" value="Spore Coat Polysaccharide Biosynthesis Protein SpsA, Chain A"/>
    <property type="match status" value="1"/>
</dbReference>
<dbReference type="EMBL" id="PISE01000030">
    <property type="protein sequence ID" value="PKG23049.1"/>
    <property type="molecule type" value="Genomic_DNA"/>
</dbReference>
<feature type="domain" description="PilZ" evidence="14">
    <location>
        <begin position="665"/>
        <end position="746"/>
    </location>
</feature>
<feature type="transmembrane region" description="Helical" evidence="12">
    <location>
        <begin position="6"/>
        <end position="24"/>
    </location>
</feature>
<evidence type="ECO:0000256" key="6">
    <source>
        <dbReference type="ARBA" id="ARBA00022679"/>
    </source>
</evidence>
<evidence type="ECO:0000313" key="16">
    <source>
        <dbReference type="Proteomes" id="UP000233375"/>
    </source>
</evidence>
<keyword evidence="10 12" id="KW-0472">Membrane</keyword>
<feature type="transmembrane region" description="Helical" evidence="12">
    <location>
        <begin position="56"/>
        <end position="84"/>
    </location>
</feature>
<feature type="transmembrane region" description="Helical" evidence="12">
    <location>
        <begin position="388"/>
        <end position="406"/>
    </location>
</feature>
<keyword evidence="7 12" id="KW-0812">Transmembrane</keyword>
<evidence type="ECO:0000256" key="2">
    <source>
        <dbReference type="ARBA" id="ARBA00012539"/>
    </source>
</evidence>
<dbReference type="GO" id="GO:0035438">
    <property type="term" value="F:cyclic-di-GMP binding"/>
    <property type="evidence" value="ECO:0007669"/>
    <property type="project" value="InterPro"/>
</dbReference>
<evidence type="ECO:0000256" key="12">
    <source>
        <dbReference type="SAM" id="Phobius"/>
    </source>
</evidence>
<evidence type="ECO:0000256" key="7">
    <source>
        <dbReference type="ARBA" id="ARBA00022692"/>
    </source>
</evidence>
<evidence type="ECO:0000313" key="15">
    <source>
        <dbReference type="EMBL" id="PKG23049.1"/>
    </source>
</evidence>
<dbReference type="EC" id="2.4.1.12" evidence="2"/>
<feature type="transmembrane region" description="Helical" evidence="12">
    <location>
        <begin position="357"/>
        <end position="382"/>
    </location>
</feature>
<reference evidence="15 16" key="1">
    <citation type="journal article" date="2003" name="Int. J. Syst. Evol. Microbiol.">
        <title>Bacillus nealsonii sp. nov., isolated from a spacecraft-assembly facility, whose spores are gamma-radiation resistant.</title>
        <authorList>
            <person name="Venkateswaran K."/>
            <person name="Kempf M."/>
            <person name="Chen F."/>
            <person name="Satomi M."/>
            <person name="Nicholson W."/>
            <person name="Kern R."/>
        </authorList>
    </citation>
    <scope>NUCLEOTIDE SEQUENCE [LARGE SCALE GENOMIC DNA]</scope>
    <source>
        <strain evidence="15 16">FO-92</strain>
    </source>
</reference>
<dbReference type="Pfam" id="PF07238">
    <property type="entry name" value="PilZ"/>
    <property type="match status" value="2"/>
</dbReference>
<dbReference type="CDD" id="cd06421">
    <property type="entry name" value="CESA_CelA_like"/>
    <property type="match status" value="1"/>
</dbReference>
<keyword evidence="4" id="KW-0997">Cell inner membrane</keyword>
<keyword evidence="3" id="KW-1003">Cell membrane</keyword>
<gene>
    <name evidence="15" type="ORF">CWS01_13985</name>
</gene>
<evidence type="ECO:0000256" key="3">
    <source>
        <dbReference type="ARBA" id="ARBA00022475"/>
    </source>
</evidence>
<dbReference type="InterPro" id="IPR029044">
    <property type="entry name" value="Nucleotide-diphossugar_trans"/>
</dbReference>
<dbReference type="InterPro" id="IPR009875">
    <property type="entry name" value="PilZ_domain"/>
</dbReference>
<dbReference type="InterPro" id="IPR001173">
    <property type="entry name" value="Glyco_trans_2-like"/>
</dbReference>
<accession>A0A2N0Z0M0</accession>
<dbReference type="InterPro" id="IPR003919">
    <property type="entry name" value="Cell_synth_A"/>
</dbReference>
<evidence type="ECO:0000256" key="9">
    <source>
        <dbReference type="ARBA" id="ARBA00022989"/>
    </source>
</evidence>
<keyword evidence="6" id="KW-0808">Transferase</keyword>
<dbReference type="GO" id="GO:0030244">
    <property type="term" value="P:cellulose biosynthetic process"/>
    <property type="evidence" value="ECO:0007669"/>
    <property type="project" value="UniProtKB-KW"/>
</dbReference>
<evidence type="ECO:0000256" key="5">
    <source>
        <dbReference type="ARBA" id="ARBA00022676"/>
    </source>
</evidence>
<evidence type="ECO:0000259" key="14">
    <source>
        <dbReference type="Pfam" id="PF07238"/>
    </source>
</evidence>
<dbReference type="PANTHER" id="PTHR43867:SF2">
    <property type="entry name" value="CELLULOSE SYNTHASE CATALYTIC SUBUNIT A [UDP-FORMING]"/>
    <property type="match status" value="1"/>
</dbReference>
<dbReference type="RefSeq" id="WP_101177818.1">
    <property type="nucleotide sequence ID" value="NZ_PISE01000030.1"/>
</dbReference>
<dbReference type="InterPro" id="IPR050321">
    <property type="entry name" value="Glycosyltr_2/OpgH_subfam"/>
</dbReference>
<feature type="domain" description="Glycosyltransferase 2-like" evidence="13">
    <location>
        <begin position="107"/>
        <end position="276"/>
    </location>
</feature>
<comment type="catalytic activity">
    <reaction evidence="11">
        <text>[(1-&gt;4)-beta-D-glucosyl](n) + UDP-alpha-D-glucose = [(1-&gt;4)-beta-D-glucosyl](n+1) + UDP + H(+)</text>
        <dbReference type="Rhea" id="RHEA:19929"/>
        <dbReference type="Rhea" id="RHEA-COMP:10033"/>
        <dbReference type="Rhea" id="RHEA-COMP:10034"/>
        <dbReference type="ChEBI" id="CHEBI:15378"/>
        <dbReference type="ChEBI" id="CHEBI:18246"/>
        <dbReference type="ChEBI" id="CHEBI:58223"/>
        <dbReference type="ChEBI" id="CHEBI:58885"/>
        <dbReference type="EC" id="2.4.1.12"/>
    </reaction>
</comment>
<organism evidence="15 16">
    <name type="scientific">Niallia nealsonii</name>
    <dbReference type="NCBI Taxonomy" id="115979"/>
    <lineage>
        <taxon>Bacteria</taxon>
        <taxon>Bacillati</taxon>
        <taxon>Bacillota</taxon>
        <taxon>Bacilli</taxon>
        <taxon>Bacillales</taxon>
        <taxon>Bacillaceae</taxon>
        <taxon>Niallia</taxon>
    </lineage>
</organism>
<proteinExistence type="predicted"/>
<dbReference type="SUPFAM" id="SSF141371">
    <property type="entry name" value="PilZ domain-like"/>
    <property type="match status" value="2"/>
</dbReference>
<evidence type="ECO:0000256" key="10">
    <source>
        <dbReference type="ARBA" id="ARBA00023136"/>
    </source>
</evidence>
<dbReference type="GO" id="GO:0006011">
    <property type="term" value="P:UDP-alpha-D-glucose metabolic process"/>
    <property type="evidence" value="ECO:0007669"/>
    <property type="project" value="InterPro"/>
</dbReference>
<comment type="caution">
    <text evidence="15">The sequence shown here is derived from an EMBL/GenBank/DDBJ whole genome shotgun (WGS) entry which is preliminary data.</text>
</comment>
<dbReference type="Proteomes" id="UP000233375">
    <property type="component" value="Unassembled WGS sequence"/>
</dbReference>
<evidence type="ECO:0000256" key="8">
    <source>
        <dbReference type="ARBA" id="ARBA00022916"/>
    </source>
</evidence>
<name>A0A2N0Z0M0_9BACI</name>
<keyword evidence="5" id="KW-0328">Glycosyltransferase</keyword>
<dbReference type="PANTHER" id="PTHR43867">
    <property type="entry name" value="CELLULOSE SYNTHASE CATALYTIC SUBUNIT A [UDP-FORMING]"/>
    <property type="match status" value="1"/>
</dbReference>
<dbReference type="Gene3D" id="2.40.10.220">
    <property type="entry name" value="predicted glycosyltransferase like domains"/>
    <property type="match status" value="2"/>
</dbReference>
<dbReference type="GO" id="GO:0016760">
    <property type="term" value="F:cellulose synthase (UDP-forming) activity"/>
    <property type="evidence" value="ECO:0007669"/>
    <property type="project" value="UniProtKB-EC"/>
</dbReference>
<dbReference type="SUPFAM" id="SSF53448">
    <property type="entry name" value="Nucleotide-diphospho-sugar transferases"/>
    <property type="match status" value="1"/>
</dbReference>
<evidence type="ECO:0000256" key="11">
    <source>
        <dbReference type="ARBA" id="ARBA00048682"/>
    </source>
</evidence>
<evidence type="ECO:0000256" key="4">
    <source>
        <dbReference type="ARBA" id="ARBA00022519"/>
    </source>
</evidence>
<feature type="domain" description="PilZ" evidence="14">
    <location>
        <begin position="527"/>
        <end position="629"/>
    </location>
</feature>
<dbReference type="OrthoDB" id="9766299at2"/>
<dbReference type="PRINTS" id="PR01439">
    <property type="entry name" value="CELLSNTHASEA"/>
</dbReference>
<dbReference type="Pfam" id="PF00535">
    <property type="entry name" value="Glycos_transf_2"/>
    <property type="match status" value="1"/>
</dbReference>
<feature type="transmembrane region" description="Helical" evidence="12">
    <location>
        <begin position="460"/>
        <end position="487"/>
    </location>
</feature>